<dbReference type="PANTHER" id="PTHR11822:SF21">
    <property type="entry name" value="ISOCITRATE DEHYDROGENASE [NADP], MITOCHONDRIAL"/>
    <property type="match status" value="1"/>
</dbReference>
<evidence type="ECO:0000256" key="2">
    <source>
        <dbReference type="ARBA" id="ARBA00001946"/>
    </source>
</evidence>
<dbReference type="Pfam" id="PF00069">
    <property type="entry name" value="Pkinase"/>
    <property type="match status" value="2"/>
</dbReference>
<comment type="caution">
    <text evidence="20">The sequence shown here is derived from an EMBL/GenBank/DDBJ whole genome shotgun (WGS) entry which is preliminary data.</text>
</comment>
<dbReference type="GO" id="GO:0051287">
    <property type="term" value="F:NAD binding"/>
    <property type="evidence" value="ECO:0007669"/>
    <property type="project" value="InterPro"/>
</dbReference>
<keyword evidence="15" id="KW-0464">Manganese</keyword>
<dbReference type="SMART" id="SM00220">
    <property type="entry name" value="S_TKc"/>
    <property type="match status" value="1"/>
</dbReference>
<feature type="domain" description="Protein kinase" evidence="19">
    <location>
        <begin position="183"/>
        <end position="515"/>
    </location>
</feature>
<keyword evidence="6" id="KW-0816">Tricarboxylic acid cycle</keyword>
<evidence type="ECO:0000313" key="21">
    <source>
        <dbReference type="Proteomes" id="UP000583929"/>
    </source>
</evidence>
<dbReference type="GO" id="GO:0006102">
    <property type="term" value="P:isocitrate metabolic process"/>
    <property type="evidence" value="ECO:0007669"/>
    <property type="project" value="InterPro"/>
</dbReference>
<dbReference type="GO" id="GO:0005739">
    <property type="term" value="C:mitochondrion"/>
    <property type="evidence" value="ECO:0007669"/>
    <property type="project" value="TreeGrafter"/>
</dbReference>
<keyword evidence="21" id="KW-1185">Reference proteome</keyword>
<dbReference type="InterPro" id="IPR008271">
    <property type="entry name" value="Ser/Thr_kinase_AS"/>
</dbReference>
<evidence type="ECO:0000313" key="20">
    <source>
        <dbReference type="EMBL" id="KAF4396541.1"/>
    </source>
</evidence>
<dbReference type="CDD" id="cd05574">
    <property type="entry name" value="STKc_phototropin_like"/>
    <property type="match status" value="1"/>
</dbReference>
<keyword evidence="12" id="KW-0460">Magnesium</keyword>
<evidence type="ECO:0000256" key="1">
    <source>
        <dbReference type="ARBA" id="ARBA00001936"/>
    </source>
</evidence>
<dbReference type="PROSITE" id="PS00470">
    <property type="entry name" value="IDH_IMDH"/>
    <property type="match status" value="1"/>
</dbReference>
<dbReference type="GO" id="GO:0005524">
    <property type="term" value="F:ATP binding"/>
    <property type="evidence" value="ECO:0007669"/>
    <property type="project" value="UniProtKB-KW"/>
</dbReference>
<dbReference type="NCBIfam" id="NF006156">
    <property type="entry name" value="PRK08299.1"/>
    <property type="match status" value="1"/>
</dbReference>
<name>A0A7J6HNR7_CANSA</name>
<proteinExistence type="inferred from homology"/>
<comment type="catalytic activity">
    <reaction evidence="16">
        <text>L-threonyl-[protein] + ATP = O-phospho-L-threonyl-[protein] + ADP + H(+)</text>
        <dbReference type="Rhea" id="RHEA:46608"/>
        <dbReference type="Rhea" id="RHEA-COMP:11060"/>
        <dbReference type="Rhea" id="RHEA-COMP:11605"/>
        <dbReference type="ChEBI" id="CHEBI:15378"/>
        <dbReference type="ChEBI" id="CHEBI:30013"/>
        <dbReference type="ChEBI" id="CHEBI:30616"/>
        <dbReference type="ChEBI" id="CHEBI:61977"/>
        <dbReference type="ChEBI" id="CHEBI:456216"/>
        <dbReference type="EC" id="2.7.11.1"/>
    </reaction>
</comment>
<evidence type="ECO:0000256" key="7">
    <source>
        <dbReference type="ARBA" id="ARBA00022679"/>
    </source>
</evidence>
<evidence type="ECO:0000256" key="18">
    <source>
        <dbReference type="SAM" id="MobiDB-lite"/>
    </source>
</evidence>
<evidence type="ECO:0000256" key="17">
    <source>
        <dbReference type="ARBA" id="ARBA00048679"/>
    </source>
</evidence>
<dbReference type="SMART" id="SM01329">
    <property type="entry name" value="Iso_dh"/>
    <property type="match status" value="1"/>
</dbReference>
<keyword evidence="7" id="KW-0808">Transferase</keyword>
<evidence type="ECO:0000256" key="5">
    <source>
        <dbReference type="ARBA" id="ARBA00022527"/>
    </source>
</evidence>
<dbReference type="PANTHER" id="PTHR11822">
    <property type="entry name" value="NADP-SPECIFIC ISOCITRATE DEHYDROGENASE"/>
    <property type="match status" value="1"/>
</dbReference>
<dbReference type="SUPFAM" id="SSF56112">
    <property type="entry name" value="Protein kinase-like (PK-like)"/>
    <property type="match status" value="1"/>
</dbReference>
<dbReference type="FunFam" id="3.30.200.20:FF:000032">
    <property type="entry name" value="Serine/threonine-protein kinase D6PK-like"/>
    <property type="match status" value="1"/>
</dbReference>
<dbReference type="Gene3D" id="3.40.718.10">
    <property type="entry name" value="Isopropylmalate Dehydrogenase"/>
    <property type="match status" value="1"/>
</dbReference>
<evidence type="ECO:0000259" key="19">
    <source>
        <dbReference type="PROSITE" id="PS50011"/>
    </source>
</evidence>
<dbReference type="GO" id="GO:0006099">
    <property type="term" value="P:tricarboxylic acid cycle"/>
    <property type="evidence" value="ECO:0007669"/>
    <property type="project" value="UniProtKB-KW"/>
</dbReference>
<keyword evidence="10" id="KW-0418">Kinase</keyword>
<comment type="cofactor">
    <cofactor evidence="1">
        <name>Mn(2+)</name>
        <dbReference type="ChEBI" id="CHEBI:29035"/>
    </cofactor>
</comment>
<dbReference type="InterPro" id="IPR019818">
    <property type="entry name" value="IsoCit/isopropylmalate_DH_CS"/>
</dbReference>
<dbReference type="SUPFAM" id="SSF53659">
    <property type="entry name" value="Isocitrate/Isopropylmalate dehydrogenase-like"/>
    <property type="match status" value="1"/>
</dbReference>
<dbReference type="Proteomes" id="UP000583929">
    <property type="component" value="Unassembled WGS sequence"/>
</dbReference>
<dbReference type="FunFam" id="3.40.718.10:FF:000007">
    <property type="entry name" value="Isocitrate dehydrogenase [NADP]"/>
    <property type="match status" value="1"/>
</dbReference>
<comment type="catalytic activity">
    <reaction evidence="17">
        <text>L-seryl-[protein] + ATP = O-phospho-L-seryl-[protein] + ADP + H(+)</text>
        <dbReference type="Rhea" id="RHEA:17989"/>
        <dbReference type="Rhea" id="RHEA-COMP:9863"/>
        <dbReference type="Rhea" id="RHEA-COMP:11604"/>
        <dbReference type="ChEBI" id="CHEBI:15378"/>
        <dbReference type="ChEBI" id="CHEBI:29999"/>
        <dbReference type="ChEBI" id="CHEBI:30616"/>
        <dbReference type="ChEBI" id="CHEBI:83421"/>
        <dbReference type="ChEBI" id="CHEBI:456216"/>
        <dbReference type="EC" id="2.7.11.1"/>
    </reaction>
</comment>
<dbReference type="GO" id="GO:0000287">
    <property type="term" value="F:magnesium ion binding"/>
    <property type="evidence" value="ECO:0007669"/>
    <property type="project" value="InterPro"/>
</dbReference>
<dbReference type="NCBIfam" id="TIGR00127">
    <property type="entry name" value="nadp_idh_euk"/>
    <property type="match status" value="1"/>
</dbReference>
<dbReference type="GO" id="GO:0004674">
    <property type="term" value="F:protein serine/threonine kinase activity"/>
    <property type="evidence" value="ECO:0007669"/>
    <property type="project" value="UniProtKB-KW"/>
</dbReference>
<sequence>MSLKSIMGPVSSEDNSFGIPKKLQGVPKHDADSGNYHSHDKKVEGIMNQPIVYSTNNSSYVIHHGDKKPNSKPDLIIIHPSKPEEVYHDSKVVTDSTTITTTTKYSPYPSPNSNMQTTSSTGTVGEMPANSKTNNHGQVMINRGRSNSLENSSTHFKPHTGGDIRWDAVNAASKGFPLNLSNFRLLKRLGYGDIGSVYLVELRGTKAYFAMKVMDKASLASRNKLLRAQTEREILGLLDHPFLPTLYSYFDTDKFYCLVMEFCSGGNLHSLRQKQPNKHFTEEAARFYASEVLLALEYLHMLGIVYRDLKPENVLVRDEGHIMLSDFDLSLRCSVSPTLVKSSSVNVSNGGNSTSNNGILDDEFAVQGCMQPSTFFPRILPSKKNRKSKSDFGLFVNGSLPELMAEPTNVRSMSFVGTHEYLAPEIIRGEGHGSAVDWWTFGIFLYELLHGTTPFKGSGNRATLFNVVGQPLRFPETPQVSFVARDLIRGLLVKEPQKRIAYKRGATEIKQHPFFEGVNWALVRCAMPPHVPDPVDFTQYATKETPSSADKRIPEVKGDEMTRVFWKSIKDKLISPFVELDIKYFDLGLPNRDATNDKVTVESAEATLKYNVAIKCATITPDEGRMKEFNLKQMWRSPNGTIRNILNGTVFREPIICRNIPRLVSGWNKPICIGRHAFGDQYRATDIIIKGPGKVKLVYEPSNGTEVKKEMEVFNFTGAGGVALAMYNTDESIHAFAEASMNTAYQKKWPLYLSTKNTILKKYDGRFKDIFQEVYENDWRSKFEAAGIWYEHRLIDDMVAYALKSDGGYVWACKNYDGDVQSDFLAQGFGSLGLMTSVLVCPDGKTIEAEAAHGTVTRHYRVHQKGGETSTNSIASIFAWSRGLAHRAKLDGNVRLLDFTNKLEAACVGTVESGKMTKDLALLIHGPKVTRSKYLNTEEFIDAVAEELRFRLSSKAKL</sequence>
<dbReference type="FunFam" id="1.10.510.10:FF:000028">
    <property type="entry name" value="serine/threonine-protein kinase D6PK-like"/>
    <property type="match status" value="1"/>
</dbReference>
<accession>A0A7J6HNR7</accession>
<evidence type="ECO:0000256" key="13">
    <source>
        <dbReference type="ARBA" id="ARBA00022857"/>
    </source>
</evidence>
<organism evidence="20 21">
    <name type="scientific">Cannabis sativa</name>
    <name type="common">Hemp</name>
    <name type="synonym">Marijuana</name>
    <dbReference type="NCBI Taxonomy" id="3483"/>
    <lineage>
        <taxon>Eukaryota</taxon>
        <taxon>Viridiplantae</taxon>
        <taxon>Streptophyta</taxon>
        <taxon>Embryophyta</taxon>
        <taxon>Tracheophyta</taxon>
        <taxon>Spermatophyta</taxon>
        <taxon>Magnoliopsida</taxon>
        <taxon>eudicotyledons</taxon>
        <taxon>Gunneridae</taxon>
        <taxon>Pentapetalae</taxon>
        <taxon>rosids</taxon>
        <taxon>fabids</taxon>
        <taxon>Rosales</taxon>
        <taxon>Cannabaceae</taxon>
        <taxon>Cannabis</taxon>
    </lineage>
</organism>
<dbReference type="EMBL" id="JAATIQ010000035">
    <property type="protein sequence ID" value="KAF4396541.1"/>
    <property type="molecule type" value="Genomic_DNA"/>
</dbReference>
<evidence type="ECO:0000256" key="3">
    <source>
        <dbReference type="ARBA" id="ARBA00007769"/>
    </source>
</evidence>
<evidence type="ECO:0000256" key="6">
    <source>
        <dbReference type="ARBA" id="ARBA00022532"/>
    </source>
</evidence>
<evidence type="ECO:0000256" key="11">
    <source>
        <dbReference type="ARBA" id="ARBA00022840"/>
    </source>
</evidence>
<comment type="cofactor">
    <cofactor evidence="2">
        <name>Mg(2+)</name>
        <dbReference type="ChEBI" id="CHEBI:18420"/>
    </cofactor>
</comment>
<dbReference type="AlphaFoldDB" id="A0A7J6HNR7"/>
<keyword evidence="13" id="KW-0521">NADP</keyword>
<evidence type="ECO:0000256" key="15">
    <source>
        <dbReference type="ARBA" id="ARBA00023211"/>
    </source>
</evidence>
<feature type="region of interest" description="Disordered" evidence="18">
    <location>
        <begin position="103"/>
        <end position="123"/>
    </location>
</feature>
<dbReference type="Gene3D" id="1.10.510.10">
    <property type="entry name" value="Transferase(Phosphotransferase) domain 1"/>
    <property type="match status" value="2"/>
</dbReference>
<dbReference type="Pfam" id="PF00180">
    <property type="entry name" value="Iso_dh"/>
    <property type="match status" value="1"/>
</dbReference>
<keyword evidence="8" id="KW-0479">Metal-binding</keyword>
<dbReference type="FunFam" id="1.10.510.10:FF:000295">
    <property type="entry name" value="Serine/threonine-protein kinase AGC1-7"/>
    <property type="match status" value="1"/>
</dbReference>
<dbReference type="InterPro" id="IPR024084">
    <property type="entry name" value="IsoPropMal-DH-like_dom"/>
</dbReference>
<keyword evidence="11" id="KW-0067">ATP-binding</keyword>
<dbReference type="GO" id="GO:0006739">
    <property type="term" value="P:NADP+ metabolic process"/>
    <property type="evidence" value="ECO:0007669"/>
    <property type="project" value="TreeGrafter"/>
</dbReference>
<protein>
    <recommendedName>
        <fullName evidence="19">Protein kinase domain-containing protein</fullName>
    </recommendedName>
</protein>
<dbReference type="InterPro" id="IPR011009">
    <property type="entry name" value="Kinase-like_dom_sf"/>
</dbReference>
<dbReference type="GO" id="GO:0004450">
    <property type="term" value="F:isocitrate dehydrogenase (NADP+) activity"/>
    <property type="evidence" value="ECO:0007669"/>
    <property type="project" value="InterPro"/>
</dbReference>
<reference evidence="20 21" key="1">
    <citation type="journal article" date="2020" name="bioRxiv">
        <title>Sequence and annotation of 42 cannabis genomes reveals extensive copy number variation in cannabinoid synthesis and pathogen resistance genes.</title>
        <authorList>
            <person name="Mckernan K.J."/>
            <person name="Helbert Y."/>
            <person name="Kane L.T."/>
            <person name="Ebling H."/>
            <person name="Zhang L."/>
            <person name="Liu B."/>
            <person name="Eaton Z."/>
            <person name="Mclaughlin S."/>
            <person name="Kingan S."/>
            <person name="Baybayan P."/>
            <person name="Concepcion G."/>
            <person name="Jordan M."/>
            <person name="Riva A."/>
            <person name="Barbazuk W."/>
            <person name="Harkins T."/>
        </authorList>
    </citation>
    <scope>NUCLEOTIDE SEQUENCE [LARGE SCALE GENOMIC DNA]</scope>
    <source>
        <strain evidence="21">cv. Jamaican Lion 4</strain>
        <tissue evidence="20">Leaf</tissue>
    </source>
</reference>
<dbReference type="Gene3D" id="3.30.200.20">
    <property type="entry name" value="Phosphorylase Kinase, domain 1"/>
    <property type="match status" value="1"/>
</dbReference>
<keyword evidence="9" id="KW-0547">Nucleotide-binding</keyword>
<evidence type="ECO:0000256" key="9">
    <source>
        <dbReference type="ARBA" id="ARBA00022741"/>
    </source>
</evidence>
<feature type="compositionally biased region" description="Low complexity" evidence="18">
    <location>
        <begin position="103"/>
        <end position="114"/>
    </location>
</feature>
<evidence type="ECO:0000256" key="10">
    <source>
        <dbReference type="ARBA" id="ARBA00022777"/>
    </source>
</evidence>
<comment type="similarity">
    <text evidence="4">Belongs to the protein kinase superfamily. AGC Ser/Thr protein kinase family.</text>
</comment>
<evidence type="ECO:0000256" key="14">
    <source>
        <dbReference type="ARBA" id="ARBA00023002"/>
    </source>
</evidence>
<evidence type="ECO:0000256" key="12">
    <source>
        <dbReference type="ARBA" id="ARBA00022842"/>
    </source>
</evidence>
<evidence type="ECO:0000256" key="8">
    <source>
        <dbReference type="ARBA" id="ARBA00022723"/>
    </source>
</evidence>
<dbReference type="PROSITE" id="PS00108">
    <property type="entry name" value="PROTEIN_KINASE_ST"/>
    <property type="match status" value="1"/>
</dbReference>
<comment type="similarity">
    <text evidence="3">Belongs to the isocitrate and isopropylmalate dehydrogenases family.</text>
</comment>
<evidence type="ECO:0000256" key="4">
    <source>
        <dbReference type="ARBA" id="ARBA00009903"/>
    </source>
</evidence>
<gene>
    <name evidence="20" type="ORF">G4B88_028855</name>
</gene>
<keyword evidence="14" id="KW-0560">Oxidoreductase</keyword>
<keyword evidence="5" id="KW-0723">Serine/threonine-protein kinase</keyword>
<dbReference type="PROSITE" id="PS50011">
    <property type="entry name" value="PROTEIN_KINASE_DOM"/>
    <property type="match status" value="1"/>
</dbReference>
<dbReference type="InterPro" id="IPR000719">
    <property type="entry name" value="Prot_kinase_dom"/>
</dbReference>
<feature type="region of interest" description="Disordered" evidence="18">
    <location>
        <begin position="1"/>
        <end position="35"/>
    </location>
</feature>
<evidence type="ECO:0000256" key="16">
    <source>
        <dbReference type="ARBA" id="ARBA00047899"/>
    </source>
</evidence>
<dbReference type="InterPro" id="IPR004790">
    <property type="entry name" value="Isocitrate_DH_NADP"/>
</dbReference>